<proteinExistence type="predicted"/>
<evidence type="ECO:0000313" key="1">
    <source>
        <dbReference type="EMBL" id="QLG45149.1"/>
    </source>
</evidence>
<sequence>MPQFFVKISKISFWVLVPLLFFSNGTLNTPVDPIDLENGSYVFTTTGDFDKKLKGDINFESKIEIDSDGTPFSTLQFNLQNKATAHGHAFGFLVSKAGTNEGITKGTYKVAKNIDGFLNCFDGVFGFADIAGLGETPFFARNGKITISHFNDKVISGFITITLQNTNGKNITVKGNFTAVEK</sequence>
<organism evidence="1 2">
    <name type="scientific">Costertonia aggregata</name>
    <dbReference type="NCBI Taxonomy" id="343403"/>
    <lineage>
        <taxon>Bacteria</taxon>
        <taxon>Pseudomonadati</taxon>
        <taxon>Bacteroidota</taxon>
        <taxon>Flavobacteriia</taxon>
        <taxon>Flavobacteriales</taxon>
        <taxon>Flavobacteriaceae</taxon>
        <taxon>Costertonia</taxon>
    </lineage>
</organism>
<dbReference type="AlphaFoldDB" id="A0A7H9ANW8"/>
<reference evidence="1 2" key="1">
    <citation type="journal article" date="2006" name="Int. J. Syst. Evol. Microbiol.">
        <title>Costertonia aggregata gen. nov., sp. nov., a mesophilic marine bacterium of the family Flavobacteriaceae, isolated from a mature biofilm.</title>
        <authorList>
            <person name="Kwon K.K."/>
            <person name="Lee Y.K."/>
            <person name="Lee H.K."/>
        </authorList>
    </citation>
    <scope>NUCLEOTIDE SEQUENCE [LARGE SCALE GENOMIC DNA]</scope>
    <source>
        <strain evidence="1 2">KCCM 42265</strain>
    </source>
</reference>
<dbReference type="Proteomes" id="UP000509302">
    <property type="component" value="Chromosome"/>
</dbReference>
<dbReference type="EMBL" id="CP058595">
    <property type="protein sequence ID" value="QLG45149.1"/>
    <property type="molecule type" value="Genomic_DNA"/>
</dbReference>
<dbReference type="KEGG" id="cagg:HYG79_07220"/>
<keyword evidence="2" id="KW-1185">Reference proteome</keyword>
<dbReference type="RefSeq" id="WP_179241439.1">
    <property type="nucleotide sequence ID" value="NZ_CP058595.1"/>
</dbReference>
<accession>A0A7H9ANW8</accession>
<gene>
    <name evidence="1" type="ORF">HYG79_07220</name>
</gene>
<evidence type="ECO:0000313" key="2">
    <source>
        <dbReference type="Proteomes" id="UP000509302"/>
    </source>
</evidence>
<protein>
    <submittedName>
        <fullName evidence="1">Uncharacterized protein</fullName>
    </submittedName>
</protein>
<name>A0A7H9ANW8_9FLAO</name>